<evidence type="ECO:0000313" key="5">
    <source>
        <dbReference type="Proteomes" id="UP000683291"/>
    </source>
</evidence>
<evidence type="ECO:0000259" key="2">
    <source>
        <dbReference type="PROSITE" id="PS50404"/>
    </source>
</evidence>
<dbReference type="InterPro" id="IPR036282">
    <property type="entry name" value="Glutathione-S-Trfase_C_sf"/>
</dbReference>
<dbReference type="SUPFAM" id="SSF47616">
    <property type="entry name" value="GST C-terminal domain-like"/>
    <property type="match status" value="1"/>
</dbReference>
<dbReference type="InterPro" id="IPR034333">
    <property type="entry name" value="GST_Zeta_N"/>
</dbReference>
<dbReference type="Gene3D" id="3.40.30.10">
    <property type="entry name" value="Glutaredoxin"/>
    <property type="match status" value="1"/>
</dbReference>
<dbReference type="GO" id="GO:0004364">
    <property type="term" value="F:glutathione transferase activity"/>
    <property type="evidence" value="ECO:0007669"/>
    <property type="project" value="TreeGrafter"/>
</dbReference>
<gene>
    <name evidence="4" type="primary">maiA</name>
    <name evidence="4" type="ORF">KDD17_16965</name>
</gene>
<dbReference type="GO" id="GO:0005737">
    <property type="term" value="C:cytoplasm"/>
    <property type="evidence" value="ECO:0007669"/>
    <property type="project" value="InterPro"/>
</dbReference>
<dbReference type="KEGG" id="sual:KDD17_16965"/>
<feature type="domain" description="GST N-terminal" evidence="2">
    <location>
        <begin position="2"/>
        <end position="83"/>
    </location>
</feature>
<keyword evidence="5" id="KW-1185">Reference proteome</keyword>
<dbReference type="PROSITE" id="PS50404">
    <property type="entry name" value="GST_NTER"/>
    <property type="match status" value="1"/>
</dbReference>
<protein>
    <submittedName>
        <fullName evidence="4">Maleylacetoacetate isomerase</fullName>
        <ecNumber evidence="4">5.2.1.2</ecNumber>
    </submittedName>
</protein>
<evidence type="ECO:0000256" key="1">
    <source>
        <dbReference type="ARBA" id="ARBA00010007"/>
    </source>
</evidence>
<evidence type="ECO:0000259" key="3">
    <source>
        <dbReference type="PROSITE" id="PS50405"/>
    </source>
</evidence>
<dbReference type="InterPro" id="IPR034330">
    <property type="entry name" value="GST_Zeta_C"/>
</dbReference>
<feature type="domain" description="GST C-terminal" evidence="3">
    <location>
        <begin position="87"/>
        <end position="204"/>
    </location>
</feature>
<dbReference type="PROSITE" id="PS50405">
    <property type="entry name" value="GST_CTER"/>
    <property type="match status" value="1"/>
</dbReference>
<dbReference type="Proteomes" id="UP000683291">
    <property type="component" value="Chromosome pJK7-1-1"/>
</dbReference>
<dbReference type="AlphaFoldDB" id="A0A975JGS6"/>
<accession>A0A975JGS6</accession>
<dbReference type="PANTHER" id="PTHR42673">
    <property type="entry name" value="MALEYLACETOACETATE ISOMERASE"/>
    <property type="match status" value="1"/>
</dbReference>
<dbReference type="RefSeq" id="WP_212706380.1">
    <property type="nucleotide sequence ID" value="NZ_CP073582.1"/>
</dbReference>
<comment type="similarity">
    <text evidence="1">Belongs to the GST superfamily. Zeta family.</text>
</comment>
<organism evidence="4 5">
    <name type="scientific">Sulfitobacter albidus</name>
    <dbReference type="NCBI Taxonomy" id="2829501"/>
    <lineage>
        <taxon>Bacteria</taxon>
        <taxon>Pseudomonadati</taxon>
        <taxon>Pseudomonadota</taxon>
        <taxon>Alphaproteobacteria</taxon>
        <taxon>Rhodobacterales</taxon>
        <taxon>Roseobacteraceae</taxon>
        <taxon>Sulfitobacter</taxon>
    </lineage>
</organism>
<dbReference type="EC" id="5.2.1.2" evidence="4"/>
<dbReference type="PANTHER" id="PTHR42673:SF4">
    <property type="entry name" value="MALEYLACETOACETATE ISOMERASE"/>
    <property type="match status" value="1"/>
</dbReference>
<proteinExistence type="inferred from homology"/>
<dbReference type="GO" id="GO:0006559">
    <property type="term" value="P:L-phenylalanine catabolic process"/>
    <property type="evidence" value="ECO:0007669"/>
    <property type="project" value="TreeGrafter"/>
</dbReference>
<dbReference type="SUPFAM" id="SSF52833">
    <property type="entry name" value="Thioredoxin-like"/>
    <property type="match status" value="1"/>
</dbReference>
<dbReference type="GO" id="GO:0006749">
    <property type="term" value="P:glutathione metabolic process"/>
    <property type="evidence" value="ECO:0007669"/>
    <property type="project" value="TreeGrafter"/>
</dbReference>
<dbReference type="InterPro" id="IPR036249">
    <property type="entry name" value="Thioredoxin-like_sf"/>
</dbReference>
<reference evidence="4" key="1">
    <citation type="submission" date="2021-04" db="EMBL/GenBank/DDBJ databases">
        <title>Complete genome sequence for Sulfitobacter sp. strain JK7-1.</title>
        <authorList>
            <person name="Park S.-J."/>
        </authorList>
    </citation>
    <scope>NUCLEOTIDE SEQUENCE</scope>
    <source>
        <strain evidence="4">JK7-1</strain>
    </source>
</reference>
<dbReference type="Pfam" id="PF02798">
    <property type="entry name" value="GST_N"/>
    <property type="match status" value="1"/>
</dbReference>
<dbReference type="InterPro" id="IPR004045">
    <property type="entry name" value="Glutathione_S-Trfase_N"/>
</dbReference>
<dbReference type="InterPro" id="IPR005955">
    <property type="entry name" value="GST_Zeta"/>
</dbReference>
<dbReference type="EMBL" id="CP073582">
    <property type="protein sequence ID" value="QUJ78188.1"/>
    <property type="molecule type" value="Genomic_DNA"/>
</dbReference>
<evidence type="ECO:0000313" key="4">
    <source>
        <dbReference type="EMBL" id="QUJ78188.1"/>
    </source>
</evidence>
<dbReference type="CDD" id="cd03191">
    <property type="entry name" value="GST_C_Zeta"/>
    <property type="match status" value="1"/>
</dbReference>
<dbReference type="InterPro" id="IPR010987">
    <property type="entry name" value="Glutathione-S-Trfase_C-like"/>
</dbReference>
<dbReference type="InterPro" id="IPR040079">
    <property type="entry name" value="Glutathione_S-Trfase"/>
</dbReference>
<dbReference type="CDD" id="cd03042">
    <property type="entry name" value="GST_N_Zeta"/>
    <property type="match status" value="1"/>
</dbReference>
<dbReference type="GO" id="GO:0016034">
    <property type="term" value="F:maleylacetoacetate isomerase activity"/>
    <property type="evidence" value="ECO:0007669"/>
    <property type="project" value="UniProtKB-EC"/>
</dbReference>
<dbReference type="SFLD" id="SFLDG00358">
    <property type="entry name" value="Main_(cytGST)"/>
    <property type="match status" value="1"/>
</dbReference>
<dbReference type="SFLD" id="SFLDS00019">
    <property type="entry name" value="Glutathione_Transferase_(cytos"/>
    <property type="match status" value="1"/>
</dbReference>
<name>A0A975JGS6_9RHOB</name>
<dbReference type="NCBIfam" id="TIGR01262">
    <property type="entry name" value="maiA"/>
    <property type="match status" value="1"/>
</dbReference>
<sequence length="204" mass="22231">MTDVVLWDYPKSSASYRLRIALNLAGIAYRIETVNLLTGEHRSDAHRARNPQGLVPVLDIDGLRLTQSLAILDYLDETRALGLLPTDPSGRAQVRALAQSIAVDLHPVCNLSVMLQATGGQEPARNDWMRHFIPIGLDAFEALLTAFPQTAFAAGDAPGLADICLMPQLYNARRWGVAYSHLPRIAAVEVACNAHPAFQRAAPD</sequence>
<keyword evidence="4" id="KW-0413">Isomerase</keyword>
<dbReference type="Gene3D" id="1.20.1050.10">
    <property type="match status" value="1"/>
</dbReference>